<dbReference type="PANTHER" id="PTHR46268:SF6">
    <property type="entry name" value="UNIVERSAL STRESS PROTEIN UP12"/>
    <property type="match status" value="1"/>
</dbReference>
<organism evidence="3 4">
    <name type="scientific">Geodermatophilus maliterrae</name>
    <dbReference type="NCBI Taxonomy" id="3162531"/>
    <lineage>
        <taxon>Bacteria</taxon>
        <taxon>Bacillati</taxon>
        <taxon>Actinomycetota</taxon>
        <taxon>Actinomycetes</taxon>
        <taxon>Geodermatophilales</taxon>
        <taxon>Geodermatophilaceae</taxon>
        <taxon>Geodermatophilus</taxon>
    </lineage>
</organism>
<dbReference type="InterPro" id="IPR014729">
    <property type="entry name" value="Rossmann-like_a/b/a_fold"/>
</dbReference>
<gene>
    <name evidence="3" type="ORF">ABQ292_17635</name>
</gene>
<keyword evidence="4" id="KW-1185">Reference proteome</keyword>
<protein>
    <submittedName>
        <fullName evidence="3">Universal stress protein</fullName>
    </submittedName>
</protein>
<proteinExistence type="inferred from homology"/>
<dbReference type="Proteomes" id="UP001560045">
    <property type="component" value="Unassembled WGS sequence"/>
</dbReference>
<dbReference type="InterPro" id="IPR006016">
    <property type="entry name" value="UspA"/>
</dbReference>
<dbReference type="SUPFAM" id="SSF52402">
    <property type="entry name" value="Adenine nucleotide alpha hydrolases-like"/>
    <property type="match status" value="1"/>
</dbReference>
<feature type="domain" description="UspA" evidence="2">
    <location>
        <begin position="24"/>
        <end position="160"/>
    </location>
</feature>
<sequence>MTELTDREADDDGIAEVADVPGGVLVGHDGSACAQEALQWAADLALRAGYPLHVLRAWKMTTAPRPATWEPGYVPPLEDFETAVREQLEAHVASAGLDPALPVTCHVTHGSPARGLIESAARADLLVVGARGRGGFVGLVLGSVSDQCVRHAPCPVVVVRSGTAAGDAAE</sequence>
<dbReference type="Gene3D" id="3.40.50.620">
    <property type="entry name" value="HUPs"/>
    <property type="match status" value="1"/>
</dbReference>
<reference evidence="3 4" key="1">
    <citation type="submission" date="2024-06" db="EMBL/GenBank/DDBJ databases">
        <title>Draft genome sequence of Geodermatophilus badlandi, a novel member of the Geodermatophilaceae isolated from badland sedimentary rocks in the Red desert, Wyoming, USA.</title>
        <authorList>
            <person name="Ben Tekaya S."/>
            <person name="Nouioui I."/>
            <person name="Flores G.M."/>
            <person name="Shaal M.N."/>
            <person name="Bredoire F."/>
            <person name="Basile F."/>
            <person name="Van Diepen L."/>
            <person name="Ward N.L."/>
        </authorList>
    </citation>
    <scope>NUCLEOTIDE SEQUENCE [LARGE SCALE GENOMIC DNA]</scope>
    <source>
        <strain evidence="3 4">WL48A</strain>
    </source>
</reference>
<dbReference type="CDD" id="cd00293">
    <property type="entry name" value="USP-like"/>
    <property type="match status" value="1"/>
</dbReference>
<evidence type="ECO:0000256" key="1">
    <source>
        <dbReference type="ARBA" id="ARBA00008791"/>
    </source>
</evidence>
<dbReference type="Pfam" id="PF00582">
    <property type="entry name" value="Usp"/>
    <property type="match status" value="1"/>
</dbReference>
<dbReference type="RefSeq" id="WP_369208765.1">
    <property type="nucleotide sequence ID" value="NZ_JBFNXQ010000062.1"/>
</dbReference>
<evidence type="ECO:0000259" key="2">
    <source>
        <dbReference type="Pfam" id="PF00582"/>
    </source>
</evidence>
<evidence type="ECO:0000313" key="4">
    <source>
        <dbReference type="Proteomes" id="UP001560045"/>
    </source>
</evidence>
<dbReference type="EMBL" id="JBFNXQ010000062">
    <property type="protein sequence ID" value="MEX5720186.1"/>
    <property type="molecule type" value="Genomic_DNA"/>
</dbReference>
<dbReference type="PRINTS" id="PR01438">
    <property type="entry name" value="UNVRSLSTRESS"/>
</dbReference>
<dbReference type="InterPro" id="IPR006015">
    <property type="entry name" value="Universal_stress_UspA"/>
</dbReference>
<evidence type="ECO:0000313" key="3">
    <source>
        <dbReference type="EMBL" id="MEX5720186.1"/>
    </source>
</evidence>
<dbReference type="PANTHER" id="PTHR46268">
    <property type="entry name" value="STRESS RESPONSE PROTEIN NHAX"/>
    <property type="match status" value="1"/>
</dbReference>
<comment type="caution">
    <text evidence="3">The sequence shown here is derived from an EMBL/GenBank/DDBJ whole genome shotgun (WGS) entry which is preliminary data.</text>
</comment>
<name>A0ABV3XKD8_9ACTN</name>
<accession>A0ABV3XKD8</accession>
<comment type="similarity">
    <text evidence="1">Belongs to the universal stress protein A family.</text>
</comment>